<dbReference type="SUPFAM" id="SSF46689">
    <property type="entry name" value="Homeodomain-like"/>
    <property type="match status" value="1"/>
</dbReference>
<dbReference type="InterPro" id="IPR009057">
    <property type="entry name" value="Homeodomain-like_sf"/>
</dbReference>
<dbReference type="Pfam" id="PF00440">
    <property type="entry name" value="TetR_N"/>
    <property type="match status" value="1"/>
</dbReference>
<reference evidence="3 4" key="1">
    <citation type="submission" date="2019-03" db="EMBL/GenBank/DDBJ databases">
        <title>Glutamicibacter sp. LJH19 genome.</title>
        <authorList>
            <person name="Sinai Borker S."/>
            <person name="Kumar R."/>
        </authorList>
    </citation>
    <scope>NUCLEOTIDE SEQUENCE [LARGE SCALE GENOMIC DNA]</scope>
    <source>
        <strain evidence="3 4">LJH19</strain>
    </source>
</reference>
<organism evidence="3 4">
    <name type="scientific">Glutamicibacter arilaitensis</name>
    <dbReference type="NCBI Taxonomy" id="256701"/>
    <lineage>
        <taxon>Bacteria</taxon>
        <taxon>Bacillati</taxon>
        <taxon>Actinomycetota</taxon>
        <taxon>Actinomycetes</taxon>
        <taxon>Micrococcales</taxon>
        <taxon>Micrococcaceae</taxon>
        <taxon>Glutamicibacter</taxon>
    </lineage>
</organism>
<feature type="domain" description="HTH tetR-type" evidence="2">
    <location>
        <begin position="34"/>
        <end position="68"/>
    </location>
</feature>
<dbReference type="InterPro" id="IPR001647">
    <property type="entry name" value="HTH_TetR"/>
</dbReference>
<dbReference type="Gene3D" id="1.10.357.10">
    <property type="entry name" value="Tetracycline Repressor, domain 2"/>
    <property type="match status" value="1"/>
</dbReference>
<evidence type="ECO:0000313" key="3">
    <source>
        <dbReference type="EMBL" id="TFH57397.1"/>
    </source>
</evidence>
<dbReference type="GO" id="GO:0003677">
    <property type="term" value="F:DNA binding"/>
    <property type="evidence" value="ECO:0007669"/>
    <property type="project" value="UniProtKB-KW"/>
</dbReference>
<name>A0A4Y8U1H5_9MICC</name>
<evidence type="ECO:0000256" key="1">
    <source>
        <dbReference type="ARBA" id="ARBA00023125"/>
    </source>
</evidence>
<dbReference type="Proteomes" id="UP000297638">
    <property type="component" value="Unassembled WGS sequence"/>
</dbReference>
<dbReference type="AlphaFoldDB" id="A0A4Y8U1H5"/>
<comment type="caution">
    <text evidence="3">The sequence shown here is derived from an EMBL/GenBank/DDBJ whole genome shotgun (WGS) entry which is preliminary data.</text>
</comment>
<dbReference type="RefSeq" id="WP_134780320.1">
    <property type="nucleotide sequence ID" value="NZ_JBQQON010000033.1"/>
</dbReference>
<gene>
    <name evidence="3" type="ORF">EXY26_10540</name>
</gene>
<evidence type="ECO:0000259" key="2">
    <source>
        <dbReference type="Pfam" id="PF00440"/>
    </source>
</evidence>
<dbReference type="EMBL" id="SPDS01000001">
    <property type="protein sequence ID" value="TFH57397.1"/>
    <property type="molecule type" value="Genomic_DNA"/>
</dbReference>
<accession>A0A4Y8U1H5</accession>
<evidence type="ECO:0000313" key="4">
    <source>
        <dbReference type="Proteomes" id="UP000297638"/>
    </source>
</evidence>
<proteinExistence type="predicted"/>
<protein>
    <submittedName>
        <fullName evidence="3">TetR/AcrR family transcriptional regulator</fullName>
    </submittedName>
</protein>
<sequence>MENSANKSDEPTACTPTLSGRMQKTRLSITRHCRDLTAEFGFNGFTIEQACERVGISRRTFFNYFPGKLDAVFGHGTEELPEGAIDRFMAARPEGIEGISPTLLADLVALVLEQLSFDEKAIVSTHGFFAAARREPELLQHMMQSGPKKVAEFLERIASREGVEPDHPALPLVIHTLHFATIQAIERYVEGSGESSLGDLFLEHIAQGQQVLSQPLRRASE</sequence>
<keyword evidence="1" id="KW-0238">DNA-binding</keyword>